<dbReference type="InterPro" id="IPR036388">
    <property type="entry name" value="WH-like_DNA-bd_sf"/>
</dbReference>
<dbReference type="SUPFAM" id="SSF46785">
    <property type="entry name" value="Winged helix' DNA-binding domain"/>
    <property type="match status" value="1"/>
</dbReference>
<dbReference type="PANTHER" id="PTHR43252">
    <property type="entry name" value="TRANSCRIPTIONAL REGULATOR YQJI"/>
    <property type="match status" value="1"/>
</dbReference>
<dbReference type="PANTHER" id="PTHR43252:SF7">
    <property type="entry name" value="TRANSCRIPTIONAL REGULATOR YQJI"/>
    <property type="match status" value="1"/>
</dbReference>
<keyword evidence="3" id="KW-1185">Reference proteome</keyword>
<dbReference type="Gene3D" id="1.10.10.10">
    <property type="entry name" value="Winged helix-like DNA-binding domain superfamily/Winged helix DNA-binding domain"/>
    <property type="match status" value="1"/>
</dbReference>
<dbReference type="InterPro" id="IPR036390">
    <property type="entry name" value="WH_DNA-bd_sf"/>
</dbReference>
<comment type="caution">
    <text evidence="2">The sequence shown here is derived from an EMBL/GenBank/DDBJ whole genome shotgun (WGS) entry which is preliminary data.</text>
</comment>
<accession>A0ABT0SHV7</accession>
<dbReference type="Proteomes" id="UP001431235">
    <property type="component" value="Unassembled WGS sequence"/>
</dbReference>
<name>A0ABT0SHV7_9GAMM</name>
<reference evidence="2 3" key="1">
    <citation type="submission" date="2021-08" db="EMBL/GenBank/DDBJ databases">
        <title>Novel members of of the genus Stenotrophomonas from differernt environment.</title>
        <authorList>
            <person name="Deng Y."/>
        </authorList>
    </citation>
    <scope>NUCLEOTIDE SEQUENCE [LARGE SCALE GENOMIC DNA]</scope>
    <source>
        <strain evidence="2 3">CPCC 101365</strain>
    </source>
</reference>
<evidence type="ECO:0000313" key="3">
    <source>
        <dbReference type="Proteomes" id="UP001431235"/>
    </source>
</evidence>
<evidence type="ECO:0000259" key="1">
    <source>
        <dbReference type="Pfam" id="PF03551"/>
    </source>
</evidence>
<dbReference type="RefSeq" id="WP_250064214.1">
    <property type="nucleotide sequence ID" value="NZ_JAIKTS010000003.1"/>
</dbReference>
<dbReference type="Pfam" id="PF03551">
    <property type="entry name" value="PadR"/>
    <property type="match status" value="1"/>
</dbReference>
<protein>
    <submittedName>
        <fullName evidence="2">PadR family transcriptional regulator</fullName>
    </submittedName>
</protein>
<organism evidence="2 3">
    <name type="scientific">Stenotrophomonas mori</name>
    <dbReference type="NCBI Taxonomy" id="2871096"/>
    <lineage>
        <taxon>Bacteria</taxon>
        <taxon>Pseudomonadati</taxon>
        <taxon>Pseudomonadota</taxon>
        <taxon>Gammaproteobacteria</taxon>
        <taxon>Lysobacterales</taxon>
        <taxon>Lysobacteraceae</taxon>
        <taxon>Stenotrophomonas</taxon>
    </lineage>
</organism>
<gene>
    <name evidence="2" type="ORF">K5L01_09750</name>
</gene>
<evidence type="ECO:0000313" key="2">
    <source>
        <dbReference type="EMBL" id="MCL7714927.1"/>
    </source>
</evidence>
<proteinExistence type="predicted"/>
<dbReference type="EMBL" id="JAIKTS010000003">
    <property type="protein sequence ID" value="MCL7714927.1"/>
    <property type="molecule type" value="Genomic_DNA"/>
</dbReference>
<dbReference type="InterPro" id="IPR005149">
    <property type="entry name" value="Tscrpt_reg_PadR_N"/>
</dbReference>
<feature type="domain" description="Transcription regulator PadR N-terminal" evidence="1">
    <location>
        <begin position="26"/>
        <end position="94"/>
    </location>
</feature>
<sequence length="167" mass="18927">MSSRLLTPPSRPRTRPLGRGDLRLLLLALLGQAPRHGYELIQLVSEMFSRVYTPSAGSVYPLLADFEKQRWVTAEEQGGRKRYRITSLGQAQLKLRGSDVEDAQLRARYSARAISKANLPLPVRTAMQRFTHALMERHGRWQDVDAEHVAQLLEQVADLLALDKRDA</sequence>